<dbReference type="Proteomes" id="UP000054107">
    <property type="component" value="Unassembled WGS sequence"/>
</dbReference>
<evidence type="ECO:0000313" key="1">
    <source>
        <dbReference type="EMBL" id="CEP09448.1"/>
    </source>
</evidence>
<keyword evidence="2" id="KW-1185">Reference proteome</keyword>
<reference evidence="1 2" key="1">
    <citation type="submission" date="2014-09" db="EMBL/GenBank/DDBJ databases">
        <authorList>
            <person name="Ellenberger Sabrina"/>
        </authorList>
    </citation>
    <scope>NUCLEOTIDE SEQUENCE [LARGE SCALE GENOMIC DNA]</scope>
    <source>
        <strain evidence="1 2">CBS 412.66</strain>
    </source>
</reference>
<name>A0A0B7N265_9FUNG</name>
<sequence>MPSPSRKLSRAETNCLTAHQDHIEQLIRDQIPHFWKCTSRRRKYGKMHQNLRDEKTTEDIQGNTISEGPSQIFFDGRGRITESLIVEYEASISNLAYREIPEARGVNTSIASCYKQVEFLLFCEKIYAVYHASSRFQVTGGKLLAFFLESMVERKLRKTGRAFLEKSNEESAVDMEGLENAIAFINKKLSYSACNVYVSTIVDLWNYQRFLGSNVNESPRTKTFSQILK</sequence>
<accession>A0A0B7N265</accession>
<dbReference type="EMBL" id="LN721622">
    <property type="protein sequence ID" value="CEP09448.1"/>
    <property type="molecule type" value="Genomic_DNA"/>
</dbReference>
<gene>
    <name evidence="1" type="primary">PARPA_02942.1 scaffold 5990</name>
</gene>
<evidence type="ECO:0008006" key="3">
    <source>
        <dbReference type="Google" id="ProtNLM"/>
    </source>
</evidence>
<protein>
    <recommendedName>
        <fullName evidence="3">Ndc10 domain-containing protein</fullName>
    </recommendedName>
</protein>
<dbReference type="OrthoDB" id="2289890at2759"/>
<dbReference type="AlphaFoldDB" id="A0A0B7N265"/>
<dbReference type="STRING" id="35722.A0A0B7N265"/>
<evidence type="ECO:0000313" key="2">
    <source>
        <dbReference type="Proteomes" id="UP000054107"/>
    </source>
</evidence>
<proteinExistence type="predicted"/>
<organism evidence="1 2">
    <name type="scientific">Parasitella parasitica</name>
    <dbReference type="NCBI Taxonomy" id="35722"/>
    <lineage>
        <taxon>Eukaryota</taxon>
        <taxon>Fungi</taxon>
        <taxon>Fungi incertae sedis</taxon>
        <taxon>Mucoromycota</taxon>
        <taxon>Mucoromycotina</taxon>
        <taxon>Mucoromycetes</taxon>
        <taxon>Mucorales</taxon>
        <taxon>Mucorineae</taxon>
        <taxon>Mucoraceae</taxon>
        <taxon>Parasitella</taxon>
    </lineage>
</organism>